<keyword evidence="2" id="KW-1185">Reference proteome</keyword>
<evidence type="ECO:0000313" key="2">
    <source>
        <dbReference type="Proteomes" id="UP000319576"/>
    </source>
</evidence>
<gene>
    <name evidence="1" type="ORF">ETAA1_41560</name>
</gene>
<accession>A0A517XXE1</accession>
<protein>
    <submittedName>
        <fullName evidence="1">Uncharacterized protein</fullName>
    </submittedName>
</protein>
<reference evidence="1 2" key="1">
    <citation type="submission" date="2019-02" db="EMBL/GenBank/DDBJ databases">
        <title>Deep-cultivation of Planctomycetes and their phenomic and genomic characterization uncovers novel biology.</title>
        <authorList>
            <person name="Wiegand S."/>
            <person name="Jogler M."/>
            <person name="Boedeker C."/>
            <person name="Pinto D."/>
            <person name="Vollmers J."/>
            <person name="Rivas-Marin E."/>
            <person name="Kohn T."/>
            <person name="Peeters S.H."/>
            <person name="Heuer A."/>
            <person name="Rast P."/>
            <person name="Oberbeckmann S."/>
            <person name="Bunk B."/>
            <person name="Jeske O."/>
            <person name="Meyerdierks A."/>
            <person name="Storesund J.E."/>
            <person name="Kallscheuer N."/>
            <person name="Luecker S."/>
            <person name="Lage O.M."/>
            <person name="Pohl T."/>
            <person name="Merkel B.J."/>
            <person name="Hornburger P."/>
            <person name="Mueller R.-W."/>
            <person name="Bruemmer F."/>
            <person name="Labrenz M."/>
            <person name="Spormann A.M."/>
            <person name="Op den Camp H."/>
            <person name="Overmann J."/>
            <person name="Amann R."/>
            <person name="Jetten M.S.M."/>
            <person name="Mascher T."/>
            <person name="Medema M.H."/>
            <person name="Devos D.P."/>
            <person name="Kaster A.-K."/>
            <person name="Ovreas L."/>
            <person name="Rohde M."/>
            <person name="Galperin M.Y."/>
            <person name="Jogler C."/>
        </authorList>
    </citation>
    <scope>NUCLEOTIDE SEQUENCE [LARGE SCALE GENOMIC DNA]</scope>
    <source>
        <strain evidence="1 2">ETA_A1</strain>
    </source>
</reference>
<dbReference type="KEGG" id="uli:ETAA1_41560"/>
<dbReference type="EMBL" id="CP036273">
    <property type="protein sequence ID" value="QDU22180.1"/>
    <property type="molecule type" value="Genomic_DNA"/>
</dbReference>
<dbReference type="Proteomes" id="UP000319576">
    <property type="component" value="Chromosome"/>
</dbReference>
<organism evidence="1 2">
    <name type="scientific">Urbifossiella limnaea</name>
    <dbReference type="NCBI Taxonomy" id="2528023"/>
    <lineage>
        <taxon>Bacteria</taxon>
        <taxon>Pseudomonadati</taxon>
        <taxon>Planctomycetota</taxon>
        <taxon>Planctomycetia</taxon>
        <taxon>Gemmatales</taxon>
        <taxon>Gemmataceae</taxon>
        <taxon>Urbifossiella</taxon>
    </lineage>
</organism>
<dbReference type="AlphaFoldDB" id="A0A517XXE1"/>
<dbReference type="OrthoDB" id="9961574at2"/>
<name>A0A517XXE1_9BACT</name>
<dbReference type="RefSeq" id="WP_145241696.1">
    <property type="nucleotide sequence ID" value="NZ_CP036273.1"/>
</dbReference>
<evidence type="ECO:0000313" key="1">
    <source>
        <dbReference type="EMBL" id="QDU22180.1"/>
    </source>
</evidence>
<proteinExistence type="predicted"/>
<sequence length="92" mass="9399">MKIYDAGSLLAVGGNAATVFADFFAGNVDNRGGVKVAAKNLDGDKFIDVMTGGGKGDWAVATAYRGSALIGNTAAAMYEFLLDDTLNGVFVG</sequence>